<comment type="caution">
    <text evidence="4">The sequence shown here is derived from an EMBL/GenBank/DDBJ whole genome shotgun (WGS) entry which is preliminary data.</text>
</comment>
<feature type="transmembrane region" description="Helical" evidence="2">
    <location>
        <begin position="63"/>
        <end position="85"/>
    </location>
</feature>
<sequence length="318" mass="33559">MLGLSGGQGEDPQMNGRGSPEGAGLASRDNLKGAGFMLLAMAAFTIGDSLMKQVSQMMPLYQAVALRGLLTLPLLLLLGKVSGGLHFDRIWRERKLTGLRTFAEVASTVTFFLGLVALPLAIVTAILQATPLAVTAAAAFFLGEKVGLPRFLAICAGFCGVLIIIRPGSDGFGLPTVFVLISVCFVVLRDLSTRRLPKDIPSASVAFLAAAGVLLVSLVISAREPWGEVPVAAIPMLCGAALAVVTGYISVIRSMRTGDVSFVTPFRYSALLWALMLSWVISGYFPDALTLFGAAVVVASGIFTLWREGRRNRAAARG</sequence>
<feature type="domain" description="EamA" evidence="3">
    <location>
        <begin position="32"/>
        <end position="165"/>
    </location>
</feature>
<dbReference type="SUPFAM" id="SSF103481">
    <property type="entry name" value="Multidrug resistance efflux transporter EmrE"/>
    <property type="match status" value="2"/>
</dbReference>
<keyword evidence="2" id="KW-1133">Transmembrane helix</keyword>
<gene>
    <name evidence="4" type="ORF">EG244_00535</name>
</gene>
<dbReference type="Pfam" id="PF00892">
    <property type="entry name" value="EamA"/>
    <property type="match status" value="1"/>
</dbReference>
<dbReference type="PANTHER" id="PTHR22911:SF103">
    <property type="entry name" value="BLR2811 PROTEIN"/>
    <property type="match status" value="1"/>
</dbReference>
<evidence type="ECO:0000256" key="1">
    <source>
        <dbReference type="SAM" id="MobiDB-lite"/>
    </source>
</evidence>
<name>A0A3P3DXI9_9RHOB</name>
<keyword evidence="5" id="KW-1185">Reference proteome</keyword>
<proteinExistence type="predicted"/>
<accession>A0A3P3DXI9</accession>
<feature type="transmembrane region" description="Helical" evidence="2">
    <location>
        <begin position="105"/>
        <end position="127"/>
    </location>
</feature>
<dbReference type="AlphaFoldDB" id="A0A3P3DXI9"/>
<dbReference type="InterPro" id="IPR037185">
    <property type="entry name" value="EmrE-like"/>
</dbReference>
<feature type="transmembrane region" description="Helical" evidence="2">
    <location>
        <begin position="200"/>
        <end position="220"/>
    </location>
</feature>
<evidence type="ECO:0000259" key="3">
    <source>
        <dbReference type="Pfam" id="PF00892"/>
    </source>
</evidence>
<dbReference type="Proteomes" id="UP000282125">
    <property type="component" value="Unassembled WGS sequence"/>
</dbReference>
<dbReference type="PANTHER" id="PTHR22911">
    <property type="entry name" value="ACYL-MALONYL CONDENSING ENZYME-RELATED"/>
    <property type="match status" value="1"/>
</dbReference>
<dbReference type="GO" id="GO:0016020">
    <property type="term" value="C:membrane"/>
    <property type="evidence" value="ECO:0007669"/>
    <property type="project" value="InterPro"/>
</dbReference>
<feature type="transmembrane region" description="Helical" evidence="2">
    <location>
        <begin position="232"/>
        <end position="252"/>
    </location>
</feature>
<evidence type="ECO:0000313" key="4">
    <source>
        <dbReference type="EMBL" id="RRH78476.1"/>
    </source>
</evidence>
<reference evidence="4 5" key="1">
    <citation type="submission" date="2018-11" db="EMBL/GenBank/DDBJ databases">
        <title>Gemmobacter sp. nov., YIM 102744-1 draft genome.</title>
        <authorList>
            <person name="Li G."/>
            <person name="Jiang Y."/>
        </authorList>
    </citation>
    <scope>NUCLEOTIDE SEQUENCE [LARGE SCALE GENOMIC DNA]</scope>
    <source>
        <strain evidence="4 5">YIM 102744-1</strain>
    </source>
</reference>
<feature type="region of interest" description="Disordered" evidence="1">
    <location>
        <begin position="1"/>
        <end position="24"/>
    </location>
</feature>
<dbReference type="EMBL" id="RRAZ01000001">
    <property type="protein sequence ID" value="RRH78476.1"/>
    <property type="molecule type" value="Genomic_DNA"/>
</dbReference>
<keyword evidence="2" id="KW-0472">Membrane</keyword>
<protein>
    <submittedName>
        <fullName evidence="4">DMT family transporter</fullName>
    </submittedName>
</protein>
<dbReference type="InterPro" id="IPR000620">
    <property type="entry name" value="EamA_dom"/>
</dbReference>
<feature type="transmembrane region" description="Helical" evidence="2">
    <location>
        <begin position="148"/>
        <end position="165"/>
    </location>
</feature>
<feature type="transmembrane region" description="Helical" evidence="2">
    <location>
        <begin position="171"/>
        <end position="188"/>
    </location>
</feature>
<feature type="transmembrane region" description="Helical" evidence="2">
    <location>
        <begin position="288"/>
        <end position="306"/>
    </location>
</feature>
<evidence type="ECO:0000313" key="5">
    <source>
        <dbReference type="Proteomes" id="UP000282125"/>
    </source>
</evidence>
<feature type="transmembrane region" description="Helical" evidence="2">
    <location>
        <begin position="264"/>
        <end position="282"/>
    </location>
</feature>
<evidence type="ECO:0000256" key="2">
    <source>
        <dbReference type="SAM" id="Phobius"/>
    </source>
</evidence>
<feature type="transmembrane region" description="Helical" evidence="2">
    <location>
        <begin position="33"/>
        <end position="51"/>
    </location>
</feature>
<keyword evidence="2" id="KW-0812">Transmembrane</keyword>
<organism evidence="4 5">
    <name type="scientific">Falsigemmobacter faecalis</name>
    <dbReference type="NCBI Taxonomy" id="2488730"/>
    <lineage>
        <taxon>Bacteria</taxon>
        <taxon>Pseudomonadati</taxon>
        <taxon>Pseudomonadota</taxon>
        <taxon>Alphaproteobacteria</taxon>
        <taxon>Rhodobacterales</taxon>
        <taxon>Paracoccaceae</taxon>
        <taxon>Falsigemmobacter</taxon>
    </lineage>
</organism>